<evidence type="ECO:0000313" key="2">
    <source>
        <dbReference type="Proteomes" id="UP000216363"/>
    </source>
</evidence>
<accession>A0A256GAV2</accession>
<dbReference type="Proteomes" id="UP000216363">
    <property type="component" value="Unassembled WGS sequence"/>
</dbReference>
<comment type="caution">
    <text evidence="1">The sequence shown here is derived from an EMBL/GenBank/DDBJ whole genome shotgun (WGS) entry which is preliminary data.</text>
</comment>
<dbReference type="AlphaFoldDB" id="A0A256GAV2"/>
<gene>
    <name evidence="1" type="ORF">CES86_4540</name>
</gene>
<sequence length="73" mass="8215">MWFQRFTLNGSLSHACCKNRLISALPDAGGIHVVKAFEQTTRLFDLGLAFLHAFGYQRTVQPETVGFLREIGM</sequence>
<evidence type="ECO:0000313" key="1">
    <source>
        <dbReference type="EMBL" id="OYR24255.1"/>
    </source>
</evidence>
<organism evidence="1 2">
    <name type="scientific">Brucella lupini</name>
    <dbReference type="NCBI Taxonomy" id="255457"/>
    <lineage>
        <taxon>Bacteria</taxon>
        <taxon>Pseudomonadati</taxon>
        <taxon>Pseudomonadota</taxon>
        <taxon>Alphaproteobacteria</taxon>
        <taxon>Hyphomicrobiales</taxon>
        <taxon>Brucellaceae</taxon>
        <taxon>Brucella/Ochrobactrum group</taxon>
        <taxon>Brucella</taxon>
    </lineage>
</organism>
<reference evidence="1 2" key="1">
    <citation type="submission" date="2017-07" db="EMBL/GenBank/DDBJ databases">
        <title>Draft genome of Ochrobactrum lupini type strain LUP21.</title>
        <authorList>
            <person name="Krzyzanowska D.M."/>
            <person name="Jafra S."/>
        </authorList>
    </citation>
    <scope>NUCLEOTIDE SEQUENCE [LARGE SCALE GENOMIC DNA]</scope>
    <source>
        <strain evidence="1 2">LUP21</strain>
    </source>
</reference>
<dbReference type="EMBL" id="NNRN01000062">
    <property type="protein sequence ID" value="OYR24255.1"/>
    <property type="molecule type" value="Genomic_DNA"/>
</dbReference>
<protein>
    <submittedName>
        <fullName evidence="1">Uncharacterized protein</fullName>
    </submittedName>
</protein>
<proteinExistence type="predicted"/>
<name>A0A256GAV2_9HYPH</name>